<name>A0A182T3T4_9DIPT</name>
<protein>
    <submittedName>
        <fullName evidence="1">Uncharacterized protein</fullName>
    </submittedName>
</protein>
<evidence type="ECO:0000313" key="2">
    <source>
        <dbReference type="Proteomes" id="UP000075901"/>
    </source>
</evidence>
<evidence type="ECO:0000313" key="1">
    <source>
        <dbReference type="EnsemblMetazoa" id="AMAM019073-PA"/>
    </source>
</evidence>
<dbReference type="Proteomes" id="UP000075901">
    <property type="component" value="Unassembled WGS sequence"/>
</dbReference>
<sequence length="274" mass="32010">MDKLHVWASVLIKNEYYAKHAQLAYELEYGCLHDLKYCEQLQRFGLIMVQHDSSKRVNFMHRTVMDYFLVRYCLLAPIEKEAFYSFLKRYFCVSRANIADKFIDFFLHDTDCLSGDKKEIIRAYMYSGILPTFIRMALNNVTFNTLRLLLSVAPKELLTQLCFRFGASSSLQGKKSNTNNMNDINLKRLGEKQTVLLLETLKACDEEFAEEGDEESGYLTILQRMLFEANPDEEDTLEVAIRKPFPEVFDWVVAYCSTHYTPEIEPYLTDRDVP</sequence>
<keyword evidence="2" id="KW-1185">Reference proteome</keyword>
<accession>A0A182T3T4</accession>
<organism evidence="1 2">
    <name type="scientific">Anopheles maculatus</name>
    <dbReference type="NCBI Taxonomy" id="74869"/>
    <lineage>
        <taxon>Eukaryota</taxon>
        <taxon>Metazoa</taxon>
        <taxon>Ecdysozoa</taxon>
        <taxon>Arthropoda</taxon>
        <taxon>Hexapoda</taxon>
        <taxon>Insecta</taxon>
        <taxon>Pterygota</taxon>
        <taxon>Neoptera</taxon>
        <taxon>Endopterygota</taxon>
        <taxon>Diptera</taxon>
        <taxon>Nematocera</taxon>
        <taxon>Culicoidea</taxon>
        <taxon>Culicidae</taxon>
        <taxon>Anophelinae</taxon>
        <taxon>Anopheles</taxon>
        <taxon>Anopheles maculatus group</taxon>
    </lineage>
</organism>
<dbReference type="EnsemblMetazoa" id="AMAM019073-RA">
    <property type="protein sequence ID" value="AMAM019073-PA"/>
    <property type="gene ID" value="AMAM019073"/>
</dbReference>
<dbReference type="VEuPathDB" id="VectorBase:AMAM019073"/>
<dbReference type="AlphaFoldDB" id="A0A182T3T4"/>
<reference evidence="2" key="1">
    <citation type="submission" date="2013-09" db="EMBL/GenBank/DDBJ databases">
        <title>The Genome Sequence of Anopheles maculatus species B.</title>
        <authorList>
            <consortium name="The Broad Institute Genomics Platform"/>
            <person name="Neafsey D.E."/>
            <person name="Besansky N."/>
            <person name="Howell P."/>
            <person name="Walton C."/>
            <person name="Young S.K."/>
            <person name="Zeng Q."/>
            <person name="Gargeya S."/>
            <person name="Fitzgerald M."/>
            <person name="Haas B."/>
            <person name="Abouelleil A."/>
            <person name="Allen A.W."/>
            <person name="Alvarado L."/>
            <person name="Arachchi H.M."/>
            <person name="Berlin A.M."/>
            <person name="Chapman S.B."/>
            <person name="Gainer-Dewar J."/>
            <person name="Goldberg J."/>
            <person name="Griggs A."/>
            <person name="Gujja S."/>
            <person name="Hansen M."/>
            <person name="Howarth C."/>
            <person name="Imamovic A."/>
            <person name="Ireland A."/>
            <person name="Larimer J."/>
            <person name="McCowan C."/>
            <person name="Murphy C."/>
            <person name="Pearson M."/>
            <person name="Poon T.W."/>
            <person name="Priest M."/>
            <person name="Roberts A."/>
            <person name="Saif S."/>
            <person name="Shea T."/>
            <person name="Sisk P."/>
            <person name="Sykes S."/>
            <person name="Wortman J."/>
            <person name="Nusbaum C."/>
            <person name="Birren B."/>
        </authorList>
    </citation>
    <scope>NUCLEOTIDE SEQUENCE [LARGE SCALE GENOMIC DNA]</scope>
    <source>
        <strain evidence="2">maculatus3</strain>
    </source>
</reference>
<reference evidence="1" key="2">
    <citation type="submission" date="2020-05" db="UniProtKB">
        <authorList>
            <consortium name="EnsemblMetazoa"/>
        </authorList>
    </citation>
    <scope>IDENTIFICATION</scope>
    <source>
        <strain evidence="1">maculatus3</strain>
    </source>
</reference>
<proteinExistence type="predicted"/>